<keyword evidence="2" id="KW-0489">Methyltransferase</keyword>
<feature type="domain" description="Pterin-binding" evidence="4">
    <location>
        <begin position="1"/>
        <end position="266"/>
    </location>
</feature>
<protein>
    <submittedName>
        <fullName evidence="5">Dihydropteroate synthase</fullName>
        <ecNumber evidence="5">2.5.1.15</ecNumber>
    </submittedName>
</protein>
<evidence type="ECO:0000256" key="2">
    <source>
        <dbReference type="ARBA" id="ARBA00022603"/>
    </source>
</evidence>
<dbReference type="GO" id="GO:0004156">
    <property type="term" value="F:dihydropteroate synthase activity"/>
    <property type="evidence" value="ECO:0007669"/>
    <property type="project" value="UniProtKB-EC"/>
</dbReference>
<name>A0A8J6T6S0_9BACT</name>
<dbReference type="Pfam" id="PF00809">
    <property type="entry name" value="Pterin_bind"/>
    <property type="match status" value="1"/>
</dbReference>
<reference evidence="5 6" key="1">
    <citation type="submission" date="2020-08" db="EMBL/GenBank/DDBJ databases">
        <title>Bridging the membrane lipid divide: bacteria of the FCB group superphylum have the potential to synthesize archaeal ether lipids.</title>
        <authorList>
            <person name="Villanueva L."/>
            <person name="Von Meijenfeldt F.A.B."/>
            <person name="Westbye A.B."/>
            <person name="Yadav S."/>
            <person name="Hopmans E.C."/>
            <person name="Dutilh B.E."/>
            <person name="Sinninghe Damste J.S."/>
        </authorList>
    </citation>
    <scope>NUCLEOTIDE SEQUENCE [LARGE SCALE GENOMIC DNA]</scope>
    <source>
        <strain evidence="5">NIOZ-UU82</strain>
    </source>
</reference>
<dbReference type="GO" id="GO:0005829">
    <property type="term" value="C:cytosol"/>
    <property type="evidence" value="ECO:0007669"/>
    <property type="project" value="TreeGrafter"/>
</dbReference>
<evidence type="ECO:0000256" key="3">
    <source>
        <dbReference type="ARBA" id="ARBA00022679"/>
    </source>
</evidence>
<sequence>MVICVAENINIMSKTLGPAMKERNAGPIQDMARTLTKNGADYLDLNIGPARKGGDELMDWLVKTVRETTDLPFSLDTTNPVAMEAGLKANIKGKSLINSISLQPERLEKGLPMITRYNTDVIGLLWGKDGMPRDADERAAMAVDFIYQANEARISTSNIWIDPIATPICVDANQVLAGLEFMSMLGEIAPEAKSIVGLSNVSNGAPENLRPYLNRTYLMMLMKYDIYSAIVDGFDKELLAIAGGERPEHVKLVHDIMDGNKPDPASLGQTELEYYKTTRVLMGKVLYSHSWLTT</sequence>
<comment type="similarity">
    <text evidence="1">Belongs to the vitamin-B12 dependent methionine synthase family.</text>
</comment>
<keyword evidence="3 5" id="KW-0808">Transferase</keyword>
<dbReference type="InterPro" id="IPR011005">
    <property type="entry name" value="Dihydropteroate_synth-like_sf"/>
</dbReference>
<evidence type="ECO:0000313" key="6">
    <source>
        <dbReference type="Proteomes" id="UP000603545"/>
    </source>
</evidence>
<organism evidence="5 6">
    <name type="scientific">Candidatus Desulfaltia bathyphila</name>
    <dbReference type="NCBI Taxonomy" id="2841697"/>
    <lineage>
        <taxon>Bacteria</taxon>
        <taxon>Pseudomonadati</taxon>
        <taxon>Thermodesulfobacteriota</taxon>
        <taxon>Desulfobacteria</taxon>
        <taxon>Desulfobacterales</taxon>
        <taxon>Desulfobacterales incertae sedis</taxon>
        <taxon>Candidatus Desulfaltia</taxon>
    </lineage>
</organism>
<dbReference type="GO" id="GO:0008705">
    <property type="term" value="F:methionine synthase activity"/>
    <property type="evidence" value="ECO:0007669"/>
    <property type="project" value="TreeGrafter"/>
</dbReference>
<dbReference type="AlphaFoldDB" id="A0A8J6T6S0"/>
<dbReference type="Proteomes" id="UP000603545">
    <property type="component" value="Unassembled WGS sequence"/>
</dbReference>
<evidence type="ECO:0000313" key="5">
    <source>
        <dbReference type="EMBL" id="MBC8198884.1"/>
    </source>
</evidence>
<dbReference type="InterPro" id="IPR000489">
    <property type="entry name" value="Pterin-binding_dom"/>
</dbReference>
<dbReference type="PROSITE" id="PS50972">
    <property type="entry name" value="PTERIN_BINDING"/>
    <property type="match status" value="1"/>
</dbReference>
<gene>
    <name evidence="5" type="ORF">H8E80_02380</name>
</gene>
<evidence type="ECO:0000256" key="1">
    <source>
        <dbReference type="ARBA" id="ARBA00010398"/>
    </source>
</evidence>
<dbReference type="EMBL" id="JACNLL010000026">
    <property type="protein sequence ID" value="MBC8198884.1"/>
    <property type="molecule type" value="Genomic_DNA"/>
</dbReference>
<dbReference type="GO" id="GO:0042558">
    <property type="term" value="P:pteridine-containing compound metabolic process"/>
    <property type="evidence" value="ECO:0007669"/>
    <property type="project" value="InterPro"/>
</dbReference>
<proteinExistence type="inferred from homology"/>
<evidence type="ECO:0000259" key="4">
    <source>
        <dbReference type="PROSITE" id="PS50972"/>
    </source>
</evidence>
<dbReference type="Gene3D" id="3.20.20.20">
    <property type="entry name" value="Dihydropteroate synthase-like"/>
    <property type="match status" value="1"/>
</dbReference>
<dbReference type="GO" id="GO:0032259">
    <property type="term" value="P:methylation"/>
    <property type="evidence" value="ECO:0007669"/>
    <property type="project" value="UniProtKB-KW"/>
</dbReference>
<dbReference type="SUPFAM" id="SSF51717">
    <property type="entry name" value="Dihydropteroate synthetase-like"/>
    <property type="match status" value="1"/>
</dbReference>
<accession>A0A8J6T6S0</accession>
<dbReference type="PANTHER" id="PTHR45833">
    <property type="entry name" value="METHIONINE SYNTHASE"/>
    <property type="match status" value="1"/>
</dbReference>
<dbReference type="EC" id="2.5.1.15" evidence="5"/>
<comment type="caution">
    <text evidence="5">The sequence shown here is derived from an EMBL/GenBank/DDBJ whole genome shotgun (WGS) entry which is preliminary data.</text>
</comment>
<dbReference type="InterPro" id="IPR050554">
    <property type="entry name" value="Met_Synthase/Corrinoid"/>
</dbReference>